<evidence type="ECO:0000313" key="1">
    <source>
        <dbReference type="EMBL" id="AIW03273.1"/>
    </source>
</evidence>
<reference evidence="1 2" key="1">
    <citation type="submission" date="2014-07" db="EMBL/GenBank/DDBJ databases">
        <title>Complete Genome of Bacillus megaterium Myophage Mater.</title>
        <authorList>
            <person name="Lancaster J.C."/>
            <person name="Hodde M.K."/>
            <person name="Hernandez A.C."/>
            <person name="Everett G.F.K."/>
        </authorList>
    </citation>
    <scope>NUCLEOTIDE SEQUENCE [LARGE SCALE GENOMIC DNA]</scope>
</reference>
<dbReference type="RefSeq" id="YP_009151075.1">
    <property type="nucleotide sequence ID" value="NC_027366.1"/>
</dbReference>
<evidence type="ECO:0000313" key="2">
    <source>
        <dbReference type="Proteomes" id="UP000030206"/>
    </source>
</evidence>
<protein>
    <submittedName>
        <fullName evidence="1">Uncharacterized protein</fullName>
    </submittedName>
</protein>
<dbReference type="EMBL" id="KM236245">
    <property type="protein sequence ID" value="AIW03273.1"/>
    <property type="molecule type" value="Genomic_DNA"/>
</dbReference>
<dbReference type="GeneID" id="24607015"/>
<name>A0A0A0RUM7_9CAUD</name>
<sequence>MEKSNLQYTFERIASVSPRFQVRINGEFIMYTTHNDPELVDKDLSERGFMSREEVYRLCSE</sequence>
<organism evidence="1 2">
    <name type="scientific">Bacillus phage Mater</name>
    <dbReference type="NCBI Taxonomy" id="1540090"/>
    <lineage>
        <taxon>Viruses</taxon>
        <taxon>Duplodnaviria</taxon>
        <taxon>Heunggongvirae</taxon>
        <taxon>Uroviricota</taxon>
        <taxon>Caudoviricetes</taxon>
        <taxon>Herelleviridae</taxon>
        <taxon>Bastillevirinae</taxon>
        <taxon>Matervirus</taxon>
        <taxon>Matervirus mater</taxon>
    </lineage>
</organism>
<dbReference type="Proteomes" id="UP000030206">
    <property type="component" value="Segment"/>
</dbReference>
<dbReference type="OrthoDB" id="40620at10239"/>
<dbReference type="KEGG" id="vg:24607015"/>
<accession>A0A0A0RUM7</accession>
<keyword evidence="2" id="KW-1185">Reference proteome</keyword>
<proteinExistence type="predicted"/>
<gene>
    <name evidence="1" type="ORF">CPT_Mater116</name>
</gene>